<keyword evidence="1" id="KW-0175">Coiled coil</keyword>
<proteinExistence type="predicted"/>
<reference evidence="2 3" key="1">
    <citation type="journal article" date="2015" name="Genome Announc.">
        <title>Complete Genome Sequence of Spiroplasma cantharicola CC-1T (DSM 21588), a Bacterium Isolated from Soldier Beetle (Cantharis carolinus).</title>
        <authorList>
            <person name="Lo W.S."/>
            <person name="Liu P.Y."/>
            <person name="Kuo C.H."/>
        </authorList>
    </citation>
    <scope>NUCLEOTIDE SEQUENCE [LARGE SCALE GENOMIC DNA]</scope>
    <source>
        <strain evidence="2 3">CC-1</strain>
    </source>
</reference>
<gene>
    <name evidence="2" type="ORF">SCANT_v1c01510</name>
</gene>
<evidence type="ECO:0000313" key="2">
    <source>
        <dbReference type="EMBL" id="ALD66061.1"/>
    </source>
</evidence>
<dbReference type="PATRIC" id="fig|362837.3.peg.152"/>
<dbReference type="Proteomes" id="UP000063919">
    <property type="component" value="Chromosome"/>
</dbReference>
<dbReference type="OrthoDB" id="388703at2"/>
<dbReference type="RefSeq" id="WP_053945835.1">
    <property type="nucleotide sequence ID" value="NZ_CP012622.1"/>
</dbReference>
<accession>A0A0M4JJ01</accession>
<evidence type="ECO:0000256" key="1">
    <source>
        <dbReference type="SAM" id="Coils"/>
    </source>
</evidence>
<dbReference type="EMBL" id="CP012622">
    <property type="protein sequence ID" value="ALD66061.1"/>
    <property type="molecule type" value="Genomic_DNA"/>
</dbReference>
<evidence type="ECO:0000313" key="3">
    <source>
        <dbReference type="Proteomes" id="UP000063919"/>
    </source>
</evidence>
<sequence length="241" mass="29397">MFLRVNGDISYYLKRSSFIKYFDEHNLSRKTKWYIKRVEKKINDKNTFTYFKHWILWRWINANFKLSEGFISKLKRNIKKLELTLNSKEERFIRELEELVFNSWRPLKQFPVRFNLEKKERINLIQTRVNIHNYKPEQLEKKINLMGIYDCYFSNQNIFLTDNNQNVLKTIEYNSIVDVAIETFGVIISTKKNKYLFRGKNRLLTYVLLQRMIPRLGLKLEATQGLYNYFDFWNKLISKIS</sequence>
<dbReference type="KEGG" id="scj:SCANT_v1c01510"/>
<protein>
    <submittedName>
        <fullName evidence="2">Uncharacterized protein</fullName>
    </submittedName>
</protein>
<dbReference type="STRING" id="362837.SCANT_v1c01510"/>
<name>A0A0M4JJ01_9MOLU</name>
<dbReference type="AlphaFoldDB" id="A0A0M4JJ01"/>
<keyword evidence="3" id="KW-1185">Reference proteome</keyword>
<feature type="coiled-coil region" evidence="1">
    <location>
        <begin position="71"/>
        <end position="98"/>
    </location>
</feature>
<organism evidence="2 3">
    <name type="scientific">Spiroplasma cantharicola</name>
    <dbReference type="NCBI Taxonomy" id="362837"/>
    <lineage>
        <taxon>Bacteria</taxon>
        <taxon>Bacillati</taxon>
        <taxon>Mycoplasmatota</taxon>
        <taxon>Mollicutes</taxon>
        <taxon>Entomoplasmatales</taxon>
        <taxon>Spiroplasmataceae</taxon>
        <taxon>Spiroplasma</taxon>
    </lineage>
</organism>